<feature type="region of interest" description="Disordered" evidence="1">
    <location>
        <begin position="1"/>
        <end position="33"/>
    </location>
</feature>
<dbReference type="AlphaFoldDB" id="A0A2U1UYB3"/>
<organism evidence="2 3">
    <name type="scientific">Teichococcus aestuarii</name>
    <dbReference type="NCBI Taxonomy" id="568898"/>
    <lineage>
        <taxon>Bacteria</taxon>
        <taxon>Pseudomonadati</taxon>
        <taxon>Pseudomonadota</taxon>
        <taxon>Alphaproteobacteria</taxon>
        <taxon>Acetobacterales</taxon>
        <taxon>Roseomonadaceae</taxon>
        <taxon>Roseomonas</taxon>
    </lineage>
</organism>
<comment type="caution">
    <text evidence="2">The sequence shown here is derived from an EMBL/GenBank/DDBJ whole genome shotgun (WGS) entry which is preliminary data.</text>
</comment>
<dbReference type="RefSeq" id="WP_109519095.1">
    <property type="nucleotide sequence ID" value="NZ_PDOA01000028.1"/>
</dbReference>
<keyword evidence="3" id="KW-1185">Reference proteome</keyword>
<evidence type="ECO:0000313" key="3">
    <source>
        <dbReference type="Proteomes" id="UP000245048"/>
    </source>
</evidence>
<protein>
    <submittedName>
        <fullName evidence="2">Uncharacterized protein</fullName>
    </submittedName>
</protein>
<dbReference type="Proteomes" id="UP000245048">
    <property type="component" value="Unassembled WGS sequence"/>
</dbReference>
<gene>
    <name evidence="2" type="ORF">CR165_22130</name>
</gene>
<name>A0A2U1UYB3_9PROT</name>
<sequence>MSQAPKPAARLTPDLLVRKGEVSAEPPRQAESDPLVQFTSRVKMSTVGRLREYAHRSQTSKQEIVEAALQEYLGKMGG</sequence>
<evidence type="ECO:0000313" key="2">
    <source>
        <dbReference type="EMBL" id="PWC26642.1"/>
    </source>
</evidence>
<proteinExistence type="predicted"/>
<dbReference type="OrthoDB" id="9906411at2"/>
<dbReference type="EMBL" id="PDOA01000028">
    <property type="protein sequence ID" value="PWC26642.1"/>
    <property type="molecule type" value="Genomic_DNA"/>
</dbReference>
<reference evidence="3" key="1">
    <citation type="submission" date="2017-10" db="EMBL/GenBank/DDBJ databases">
        <authorList>
            <person name="Toshchakov S.V."/>
            <person name="Goeva M.A."/>
        </authorList>
    </citation>
    <scope>NUCLEOTIDE SEQUENCE [LARGE SCALE GENOMIC DNA]</scope>
    <source>
        <strain evidence="3">JR1/69-1-13</strain>
    </source>
</reference>
<accession>A0A2U1UYB3</accession>
<evidence type="ECO:0000256" key="1">
    <source>
        <dbReference type="SAM" id="MobiDB-lite"/>
    </source>
</evidence>